<proteinExistence type="predicted"/>
<reference evidence="2 3" key="1">
    <citation type="submission" date="2019-08" db="EMBL/GenBank/DDBJ databases">
        <title>The genome of the soybean aphid Biotype 1, its phylome, world population structure and adaptation to the North American continent.</title>
        <authorList>
            <person name="Giordano R."/>
            <person name="Donthu R.K."/>
            <person name="Hernandez A.G."/>
            <person name="Wright C.L."/>
            <person name="Zimin A.V."/>
        </authorList>
    </citation>
    <scope>NUCLEOTIDE SEQUENCE [LARGE SCALE GENOMIC DNA]</scope>
    <source>
        <tissue evidence="2">Whole aphids</tissue>
    </source>
</reference>
<dbReference type="Gene3D" id="3.30.160.20">
    <property type="match status" value="1"/>
</dbReference>
<feature type="compositionally biased region" description="Low complexity" evidence="1">
    <location>
        <begin position="18"/>
        <end position="34"/>
    </location>
</feature>
<feature type="compositionally biased region" description="Basic and acidic residues" evidence="1">
    <location>
        <begin position="164"/>
        <end position="182"/>
    </location>
</feature>
<evidence type="ECO:0008006" key="4">
    <source>
        <dbReference type="Google" id="ProtNLM"/>
    </source>
</evidence>
<evidence type="ECO:0000313" key="3">
    <source>
        <dbReference type="Proteomes" id="UP000475862"/>
    </source>
</evidence>
<organism evidence="2 3">
    <name type="scientific">Aphis glycines</name>
    <name type="common">Soybean aphid</name>
    <dbReference type="NCBI Taxonomy" id="307491"/>
    <lineage>
        <taxon>Eukaryota</taxon>
        <taxon>Metazoa</taxon>
        <taxon>Ecdysozoa</taxon>
        <taxon>Arthropoda</taxon>
        <taxon>Hexapoda</taxon>
        <taxon>Insecta</taxon>
        <taxon>Pterygota</taxon>
        <taxon>Neoptera</taxon>
        <taxon>Paraneoptera</taxon>
        <taxon>Hemiptera</taxon>
        <taxon>Sternorrhyncha</taxon>
        <taxon>Aphidomorpha</taxon>
        <taxon>Aphidoidea</taxon>
        <taxon>Aphididae</taxon>
        <taxon>Aphidini</taxon>
        <taxon>Aphis</taxon>
        <taxon>Aphis</taxon>
    </lineage>
</organism>
<dbReference type="Proteomes" id="UP000475862">
    <property type="component" value="Unassembled WGS sequence"/>
</dbReference>
<feature type="non-terminal residue" evidence="2">
    <location>
        <position position="1"/>
    </location>
</feature>
<protein>
    <recommendedName>
        <fullName evidence="4">DRBM domain-containing protein</fullName>
    </recommendedName>
</protein>
<dbReference type="AlphaFoldDB" id="A0A6G0T621"/>
<name>A0A6G0T621_APHGL</name>
<feature type="region of interest" description="Disordered" evidence="1">
    <location>
        <begin position="1"/>
        <end position="35"/>
    </location>
</feature>
<accession>A0A6G0T621</accession>
<feature type="region of interest" description="Disordered" evidence="1">
    <location>
        <begin position="164"/>
        <end position="187"/>
    </location>
</feature>
<dbReference type="EMBL" id="VYZN01000054">
    <property type="protein sequence ID" value="KAE9526694.1"/>
    <property type="molecule type" value="Genomic_DNA"/>
</dbReference>
<dbReference type="CDD" id="cd00048">
    <property type="entry name" value="DSRM_SF"/>
    <property type="match status" value="1"/>
</dbReference>
<dbReference type="OrthoDB" id="6363432at2759"/>
<evidence type="ECO:0000256" key="1">
    <source>
        <dbReference type="SAM" id="MobiDB-lite"/>
    </source>
</evidence>
<keyword evidence="3" id="KW-1185">Reference proteome</keyword>
<evidence type="ECO:0000313" key="2">
    <source>
        <dbReference type="EMBL" id="KAE9526694.1"/>
    </source>
</evidence>
<comment type="caution">
    <text evidence="2">The sequence shown here is derived from an EMBL/GenBank/DDBJ whole genome shotgun (WGS) entry which is preliminary data.</text>
</comment>
<gene>
    <name evidence="2" type="ORF">AGLY_013342</name>
</gene>
<sequence length="214" mass="24408">ATFKKQPSSPTPLPPTPLILQQQPPSQPPKQRQQLTVPRVANCVMILNKQIKHNGEKSINEKTNVKPPVERKINKEEREQRLNARIRRLVSPKSPLMVYNELFGDIPILLQPHHGDEIDNTISYTATLEIDGQMYSVNDISKTQAKQKACQLFFRNMLEKQMNEQSEKYKESPKIEVGESKSKGPSPEVFPWSHLASLAIDNLINQWVVKPVVT</sequence>